<feature type="non-terminal residue" evidence="1">
    <location>
        <position position="1"/>
    </location>
</feature>
<evidence type="ECO:0000313" key="1">
    <source>
        <dbReference type="EMBL" id="SVD38545.1"/>
    </source>
</evidence>
<dbReference type="AlphaFoldDB" id="A0A382UXR8"/>
<accession>A0A382UXR8</accession>
<reference evidence="1" key="1">
    <citation type="submission" date="2018-05" db="EMBL/GenBank/DDBJ databases">
        <authorList>
            <person name="Lanie J.A."/>
            <person name="Ng W.-L."/>
            <person name="Kazmierczak K.M."/>
            <person name="Andrzejewski T.M."/>
            <person name="Davidsen T.M."/>
            <person name="Wayne K.J."/>
            <person name="Tettelin H."/>
            <person name="Glass J.I."/>
            <person name="Rusch D."/>
            <person name="Podicherti R."/>
            <person name="Tsui H.-C.T."/>
            <person name="Winkler M.E."/>
        </authorList>
    </citation>
    <scope>NUCLEOTIDE SEQUENCE</scope>
</reference>
<name>A0A382UXR8_9ZZZZ</name>
<sequence>FIMVLVTFNDLSRHVVDPLIQLFQ</sequence>
<organism evidence="1">
    <name type="scientific">marine metagenome</name>
    <dbReference type="NCBI Taxonomy" id="408172"/>
    <lineage>
        <taxon>unclassified sequences</taxon>
        <taxon>metagenomes</taxon>
        <taxon>ecological metagenomes</taxon>
    </lineage>
</organism>
<protein>
    <submittedName>
        <fullName evidence="1">Uncharacterized protein</fullName>
    </submittedName>
</protein>
<gene>
    <name evidence="1" type="ORF">METZ01_LOCUS391399</name>
</gene>
<proteinExistence type="predicted"/>
<dbReference type="EMBL" id="UINC01147301">
    <property type="protein sequence ID" value="SVD38545.1"/>
    <property type="molecule type" value="Genomic_DNA"/>
</dbReference>